<feature type="active site" description="Proton donor/acceptor" evidence="8">
    <location>
        <position position="74"/>
    </location>
</feature>
<feature type="binding site" evidence="8">
    <location>
        <begin position="11"/>
        <end position="12"/>
    </location>
    <ligand>
        <name>substrate</name>
    </ligand>
</feature>
<accession>A0A1W1V872</accession>
<feature type="binding site" evidence="8">
    <location>
        <begin position="43"/>
        <end position="44"/>
    </location>
    <ligand>
        <name>substrate</name>
    </ligand>
</feature>
<dbReference type="GO" id="GO:0008881">
    <property type="term" value="F:glutamate racemase activity"/>
    <property type="evidence" value="ECO:0007669"/>
    <property type="project" value="UniProtKB-UniRule"/>
</dbReference>
<evidence type="ECO:0000256" key="5">
    <source>
        <dbReference type="ARBA" id="ARBA00023235"/>
    </source>
</evidence>
<protein>
    <recommendedName>
        <fullName evidence="7 8">Glutamate racemase</fullName>
        <ecNumber evidence="2 8">5.1.1.3</ecNumber>
    </recommendedName>
</protein>
<dbReference type="SUPFAM" id="SSF53681">
    <property type="entry name" value="Aspartate/glutamate racemase"/>
    <property type="match status" value="2"/>
</dbReference>
<comment type="similarity">
    <text evidence="8">Belongs to the aspartate/glutamate racemases family.</text>
</comment>
<evidence type="ECO:0000256" key="6">
    <source>
        <dbReference type="ARBA" id="ARBA00023316"/>
    </source>
</evidence>
<organism evidence="9 10">
    <name type="scientific">Desulfonispora thiosulfatigenes DSM 11270</name>
    <dbReference type="NCBI Taxonomy" id="656914"/>
    <lineage>
        <taxon>Bacteria</taxon>
        <taxon>Bacillati</taxon>
        <taxon>Bacillota</taxon>
        <taxon>Clostridia</taxon>
        <taxon>Eubacteriales</taxon>
        <taxon>Peptococcaceae</taxon>
        <taxon>Desulfonispora</taxon>
    </lineage>
</organism>
<sequence>MGSQKPIGVFDSGVGGLSVAREIFRKLPNEQIIYFGDTAHVPYGPRSQSELIHFGNQITDFLINQGVKMIIIACNTSSSLSFESLKEKYNLPFVDVINPSIDVAIKNSTKQKIGVIATEATIKTGAHKKLLLAENPNVEVFTSACPKFVPLVEQGTVEGKEVEKIIYEYLAPLMEKEIDTLILGCTHYPFLEKSIKKVLGKDIKIIDPAQETVVMAKTSLQRLNLLNLHPNKDNEYWVSGDPDSFYKNAQNFIQDNIKKVNQVTL</sequence>
<keyword evidence="5 8" id="KW-0413">Isomerase</keyword>
<keyword evidence="6 8" id="KW-0961">Cell wall biogenesis/degradation</keyword>
<proteinExistence type="inferred from homology"/>
<name>A0A1W1V872_DESTI</name>
<dbReference type="InterPro" id="IPR001920">
    <property type="entry name" value="Asp/Glu_race"/>
</dbReference>
<dbReference type="Pfam" id="PF01177">
    <property type="entry name" value="Asp_Glu_race"/>
    <property type="match status" value="1"/>
</dbReference>
<dbReference type="InterPro" id="IPR004391">
    <property type="entry name" value="Glu_race"/>
</dbReference>
<dbReference type="STRING" id="656914.SAMN00017405_0609"/>
<comment type="function">
    <text evidence="8">Provides the (R)-glutamate required for cell wall biosynthesis.</text>
</comment>
<dbReference type="EMBL" id="FWWT01000016">
    <property type="protein sequence ID" value="SMB89390.1"/>
    <property type="molecule type" value="Genomic_DNA"/>
</dbReference>
<gene>
    <name evidence="8" type="primary">murI</name>
    <name evidence="9" type="ORF">SAMN00017405_0609</name>
</gene>
<dbReference type="GO" id="GO:0009252">
    <property type="term" value="P:peptidoglycan biosynthetic process"/>
    <property type="evidence" value="ECO:0007669"/>
    <property type="project" value="UniProtKB-UniRule"/>
</dbReference>
<dbReference type="PROSITE" id="PS00923">
    <property type="entry name" value="ASP_GLU_RACEMASE_1"/>
    <property type="match status" value="1"/>
</dbReference>
<dbReference type="HAMAP" id="MF_00258">
    <property type="entry name" value="Glu_racemase"/>
    <property type="match status" value="1"/>
</dbReference>
<dbReference type="GO" id="GO:0071555">
    <property type="term" value="P:cell wall organization"/>
    <property type="evidence" value="ECO:0007669"/>
    <property type="project" value="UniProtKB-KW"/>
</dbReference>
<dbReference type="Gene3D" id="3.40.50.1860">
    <property type="match status" value="2"/>
</dbReference>
<dbReference type="PANTHER" id="PTHR21198">
    <property type="entry name" value="GLUTAMATE RACEMASE"/>
    <property type="match status" value="1"/>
</dbReference>
<evidence type="ECO:0000256" key="4">
    <source>
        <dbReference type="ARBA" id="ARBA00022984"/>
    </source>
</evidence>
<dbReference type="AlphaFoldDB" id="A0A1W1V872"/>
<evidence type="ECO:0000256" key="1">
    <source>
        <dbReference type="ARBA" id="ARBA00001602"/>
    </source>
</evidence>
<evidence type="ECO:0000256" key="8">
    <source>
        <dbReference type="HAMAP-Rule" id="MF_00258"/>
    </source>
</evidence>
<dbReference type="InterPro" id="IPR018187">
    <property type="entry name" value="Asp/Glu_racemase_AS_1"/>
</dbReference>
<dbReference type="InterPro" id="IPR033134">
    <property type="entry name" value="Asp/Glu_racemase_AS_2"/>
</dbReference>
<feature type="binding site" evidence="8">
    <location>
        <begin position="186"/>
        <end position="187"/>
    </location>
    <ligand>
        <name>substrate</name>
    </ligand>
</feature>
<keyword evidence="4 8" id="KW-0573">Peptidoglycan synthesis</keyword>
<dbReference type="PROSITE" id="PS00924">
    <property type="entry name" value="ASP_GLU_RACEMASE_2"/>
    <property type="match status" value="1"/>
</dbReference>
<evidence type="ECO:0000313" key="10">
    <source>
        <dbReference type="Proteomes" id="UP000192731"/>
    </source>
</evidence>
<dbReference type="FunFam" id="3.40.50.1860:FF:000002">
    <property type="entry name" value="Glutamate racemase"/>
    <property type="match status" value="1"/>
</dbReference>
<dbReference type="InterPro" id="IPR015942">
    <property type="entry name" value="Asp/Glu/hydantoin_racemase"/>
</dbReference>
<keyword evidence="3 8" id="KW-0133">Cell shape</keyword>
<dbReference type="GO" id="GO:0008360">
    <property type="term" value="P:regulation of cell shape"/>
    <property type="evidence" value="ECO:0007669"/>
    <property type="project" value="UniProtKB-KW"/>
</dbReference>
<dbReference type="PANTHER" id="PTHR21198:SF2">
    <property type="entry name" value="GLUTAMATE RACEMASE"/>
    <property type="match status" value="1"/>
</dbReference>
<dbReference type="UniPathway" id="UPA00219"/>
<evidence type="ECO:0000256" key="2">
    <source>
        <dbReference type="ARBA" id="ARBA00013090"/>
    </source>
</evidence>
<keyword evidence="10" id="KW-1185">Reference proteome</keyword>
<dbReference type="EC" id="5.1.1.3" evidence="2 8"/>
<comment type="catalytic activity">
    <reaction evidence="1 8">
        <text>L-glutamate = D-glutamate</text>
        <dbReference type="Rhea" id="RHEA:12813"/>
        <dbReference type="ChEBI" id="CHEBI:29985"/>
        <dbReference type="ChEBI" id="CHEBI:29986"/>
        <dbReference type="EC" id="5.1.1.3"/>
    </reaction>
</comment>
<feature type="active site" description="Proton donor/acceptor" evidence="8">
    <location>
        <position position="185"/>
    </location>
</feature>
<dbReference type="Proteomes" id="UP000192731">
    <property type="component" value="Unassembled WGS sequence"/>
</dbReference>
<evidence type="ECO:0000256" key="7">
    <source>
        <dbReference type="ARBA" id="ARBA00070053"/>
    </source>
</evidence>
<dbReference type="NCBIfam" id="TIGR00067">
    <property type="entry name" value="glut_race"/>
    <property type="match status" value="1"/>
</dbReference>
<comment type="pathway">
    <text evidence="8">Cell wall biogenesis; peptidoglycan biosynthesis.</text>
</comment>
<reference evidence="9 10" key="1">
    <citation type="submission" date="2017-04" db="EMBL/GenBank/DDBJ databases">
        <authorList>
            <person name="Afonso C.L."/>
            <person name="Miller P.J."/>
            <person name="Scott M.A."/>
            <person name="Spackman E."/>
            <person name="Goraichik I."/>
            <person name="Dimitrov K.M."/>
            <person name="Suarez D.L."/>
            <person name="Swayne D.E."/>
        </authorList>
    </citation>
    <scope>NUCLEOTIDE SEQUENCE [LARGE SCALE GENOMIC DNA]</scope>
    <source>
        <strain evidence="9 10">DSM 11270</strain>
    </source>
</reference>
<feature type="binding site" evidence="8">
    <location>
        <begin position="75"/>
        <end position="76"/>
    </location>
    <ligand>
        <name>substrate</name>
    </ligand>
</feature>
<evidence type="ECO:0000313" key="9">
    <source>
        <dbReference type="EMBL" id="SMB89390.1"/>
    </source>
</evidence>
<evidence type="ECO:0000256" key="3">
    <source>
        <dbReference type="ARBA" id="ARBA00022960"/>
    </source>
</evidence>